<dbReference type="STRING" id="7102.A0A2A4JCJ9"/>
<feature type="compositionally biased region" description="Basic and acidic residues" evidence="1">
    <location>
        <begin position="216"/>
        <end position="295"/>
    </location>
</feature>
<feature type="compositionally biased region" description="Polar residues" evidence="1">
    <location>
        <begin position="366"/>
        <end position="377"/>
    </location>
</feature>
<feature type="compositionally biased region" description="Basic and acidic residues" evidence="1">
    <location>
        <begin position="396"/>
        <end position="432"/>
    </location>
</feature>
<feature type="compositionally biased region" description="Basic and acidic residues" evidence="1">
    <location>
        <begin position="570"/>
        <end position="582"/>
    </location>
</feature>
<feature type="compositionally biased region" description="Acidic residues" evidence="1">
    <location>
        <begin position="717"/>
        <end position="726"/>
    </location>
</feature>
<feature type="compositionally biased region" description="Basic and acidic residues" evidence="1">
    <location>
        <begin position="196"/>
        <end position="209"/>
    </location>
</feature>
<reference evidence="2" key="1">
    <citation type="submission" date="2017-09" db="EMBL/GenBank/DDBJ databases">
        <title>Contemporary evolution of a Lepidopteran species, Heliothis virescens, in response to modern agricultural practices.</title>
        <authorList>
            <person name="Fritz M.L."/>
            <person name="Deyonke A.M."/>
            <person name="Papanicolaou A."/>
            <person name="Micinski S."/>
            <person name="Westbrook J."/>
            <person name="Gould F."/>
        </authorList>
    </citation>
    <scope>NUCLEOTIDE SEQUENCE [LARGE SCALE GENOMIC DNA]</scope>
    <source>
        <strain evidence="2">HvINT-</strain>
        <tissue evidence="2">Whole body</tissue>
    </source>
</reference>
<gene>
    <name evidence="2" type="ORF">B5V51_3660</name>
</gene>
<evidence type="ECO:0000313" key="2">
    <source>
        <dbReference type="EMBL" id="PCG69805.1"/>
    </source>
</evidence>
<feature type="compositionally biased region" description="Basic and acidic residues" evidence="1">
    <location>
        <begin position="698"/>
        <end position="716"/>
    </location>
</feature>
<proteinExistence type="predicted"/>
<feature type="compositionally biased region" description="Basic and acidic residues" evidence="1">
    <location>
        <begin position="600"/>
        <end position="633"/>
    </location>
</feature>
<feature type="region of interest" description="Disordered" evidence="1">
    <location>
        <begin position="698"/>
        <end position="759"/>
    </location>
</feature>
<feature type="compositionally biased region" description="Polar residues" evidence="1">
    <location>
        <begin position="337"/>
        <end position="358"/>
    </location>
</feature>
<feature type="compositionally biased region" description="Polar residues" evidence="1">
    <location>
        <begin position="460"/>
        <end position="475"/>
    </location>
</feature>
<feature type="compositionally biased region" description="Basic and acidic residues" evidence="1">
    <location>
        <begin position="304"/>
        <end position="334"/>
    </location>
</feature>
<evidence type="ECO:0000256" key="1">
    <source>
        <dbReference type="SAM" id="MobiDB-lite"/>
    </source>
</evidence>
<comment type="caution">
    <text evidence="2">The sequence shown here is derived from an EMBL/GenBank/DDBJ whole genome shotgun (WGS) entry which is preliminary data.</text>
</comment>
<dbReference type="EMBL" id="NWSH01001882">
    <property type="protein sequence ID" value="PCG69805.1"/>
    <property type="molecule type" value="Genomic_DNA"/>
</dbReference>
<feature type="region of interest" description="Disordered" evidence="1">
    <location>
        <begin position="111"/>
        <end position="133"/>
    </location>
</feature>
<accession>A0A2A4JCJ9</accession>
<feature type="region of interest" description="Disordered" evidence="1">
    <location>
        <begin position="525"/>
        <end position="668"/>
    </location>
</feature>
<sequence length="830" mass="94710">MTNATTAENNSTNYYETNKEKCNQTSNTEEELQKCIVNTLRILHDDCSNNTSNNSSDLNSHCAATTTIKPDALNNTKENEINDKDTVLKYVYKKGDKAEIPIKDKGHFKNSLRRKRSPNEVHSRSPLPSKFQKPITVNYETLHGPREVEPLAPLRNTENKILGADLADFNIETVHQNTDARNRENIAPKINNDSSEETHSNEASNERNNNRNALRNTEDSRERGEYRDRKAPSDNDNSSEEKDYQNRKPIQDSSEREDYKQSKSESDESSERGDYRNKKSSRENSDSAEHADYKTKQSGQYLDSAERGHESAESGNHDINKNNKYRQDQDDSGERGNYQNKRNGSGETYSSAESTENNPRPDSRQSSRQINAGSSESNENRKRDPSSAESQESAETDNKNLRSRDRDYAPRKNAKYLEDDRSYETPNQDHSKQVGSHHRKGPESSNENSEESSESKETKQQPNSANSADESNQASPAPIREIDLSDFSYERVNVNKDGKVEPIKDNLELIDPKKAVEILPLSTATPDIPENKAQNSLTEGSVLETPKIERNENKLIQIDDDEVKPVVEINPEKDNESNEENSKSNVSDEVESLESILGVKEPEIENEKHADQNDKIVEQKEAPNGDVKQEFERIPLNYNHAEKSKNENSPTEAPKDATEETPSDGTLDVFIPDIKYDEHLKIKFDDVSIKLPDIKLPDDILAYTRDEKSRENKNDKEDDDESDDNDDRAPRYYGYHGDDEEKQQYKKKDAEAESDENEDLYEKFVRERFGKRGTFEKRSEKLEAMTPVNPELYKTIKHILKKTADIDEQAKKSGDPNAGYMWTLEYGEKL</sequence>
<protein>
    <submittedName>
        <fullName evidence="2">Uncharacterized protein</fullName>
    </submittedName>
</protein>
<feature type="region of interest" description="Disordered" evidence="1">
    <location>
        <begin position="177"/>
        <end position="487"/>
    </location>
</feature>
<organism evidence="2">
    <name type="scientific">Heliothis virescens</name>
    <name type="common">Tobacco budworm moth</name>
    <dbReference type="NCBI Taxonomy" id="7102"/>
    <lineage>
        <taxon>Eukaryota</taxon>
        <taxon>Metazoa</taxon>
        <taxon>Ecdysozoa</taxon>
        <taxon>Arthropoda</taxon>
        <taxon>Hexapoda</taxon>
        <taxon>Insecta</taxon>
        <taxon>Pterygota</taxon>
        <taxon>Neoptera</taxon>
        <taxon>Endopterygota</taxon>
        <taxon>Lepidoptera</taxon>
        <taxon>Glossata</taxon>
        <taxon>Ditrysia</taxon>
        <taxon>Noctuoidea</taxon>
        <taxon>Noctuidae</taxon>
        <taxon>Heliothinae</taxon>
        <taxon>Heliothis</taxon>
    </lineage>
</organism>
<name>A0A2A4JCJ9_HELVI</name>
<feature type="compositionally biased region" description="Basic and acidic residues" evidence="1">
    <location>
        <begin position="736"/>
        <end position="751"/>
    </location>
</feature>
<dbReference type="AlphaFoldDB" id="A0A2A4JCJ9"/>